<feature type="transmembrane region" description="Helical" evidence="8">
    <location>
        <begin position="403"/>
        <end position="426"/>
    </location>
</feature>
<evidence type="ECO:0000256" key="4">
    <source>
        <dbReference type="ARBA" id="ARBA00022692"/>
    </source>
</evidence>
<feature type="transmembrane region" description="Helical" evidence="8">
    <location>
        <begin position="46"/>
        <end position="65"/>
    </location>
</feature>
<feature type="transmembrane region" description="Helical" evidence="8">
    <location>
        <begin position="134"/>
        <end position="153"/>
    </location>
</feature>
<dbReference type="GO" id="GO:0005353">
    <property type="term" value="F:fructose transmembrane transporter activity"/>
    <property type="evidence" value="ECO:0007669"/>
    <property type="project" value="UniProtKB-ARBA"/>
</dbReference>
<feature type="transmembrane region" description="Helical" evidence="8">
    <location>
        <begin position="193"/>
        <end position="211"/>
    </location>
</feature>
<dbReference type="PANTHER" id="PTHR23503">
    <property type="entry name" value="SOLUTE CARRIER FAMILY 2"/>
    <property type="match status" value="1"/>
</dbReference>
<evidence type="ECO:0000256" key="8">
    <source>
        <dbReference type="SAM" id="Phobius"/>
    </source>
</evidence>
<keyword evidence="6 8" id="KW-0472">Membrane</keyword>
<evidence type="ECO:0000256" key="6">
    <source>
        <dbReference type="ARBA" id="ARBA00023136"/>
    </source>
</evidence>
<keyword evidence="5 8" id="KW-1133">Transmembrane helix</keyword>
<dbReference type="Pfam" id="PF00083">
    <property type="entry name" value="Sugar_tr"/>
    <property type="match status" value="1"/>
</dbReference>
<dbReference type="GO" id="GO:1990539">
    <property type="term" value="P:fructose import across plasma membrane"/>
    <property type="evidence" value="ECO:0007669"/>
    <property type="project" value="UniProtKB-ARBA"/>
</dbReference>
<dbReference type="SUPFAM" id="SSF103473">
    <property type="entry name" value="MFS general substrate transporter"/>
    <property type="match status" value="1"/>
</dbReference>
<dbReference type="OrthoDB" id="4540492at2759"/>
<dbReference type="FunFam" id="1.20.1250.20:FF:001511">
    <property type="entry name" value="Solute carrier family 2, facilitated glucose transporter member 5"/>
    <property type="match status" value="1"/>
</dbReference>
<evidence type="ECO:0000313" key="11">
    <source>
        <dbReference type="Proteomes" id="UP000663879"/>
    </source>
</evidence>
<feature type="transmembrane region" description="Helical" evidence="8">
    <location>
        <begin position="375"/>
        <end position="397"/>
    </location>
</feature>
<sequence length="527" mass="58867">MEKNDRANFSGGFTNSSFLSDEYKMESINSVDTKPKTQNLNGRPTGYLLFCISVSVIGAAFQVGWNIGVYNTPIDVIKDFFNQTNFDRNKEYMSQSRFDLLWSVTNGLLPLGAAFGGISSGLIADKFGRKNGMILTNIFVIICGVLNLISKFVKAYETLIVARFFSGLFCGLFTGILPLYLTELPPQNLRGSAGTLNQLLIVLGILITNIMGLRDILGSEDRWPILVTIMLAPALAHIGLFFAAESPKYLYIKKNNPELARETLKRLRGYNENLVNAEMKMLQDEKIAMDSQKEVSWGDLFTVPSLRHPLIIAVCIHIAQQFSGINAVIFYSTNIFKSVGLKDQWPLYATILLGVVQLVMTLVCTVIIEKAGRKILLLIGMGGMCLSSFGIGLTRIFSGEAEWLNYLTVVFSVFYIIFFSIGPGAIPWIMTSELFKSNARAKANSIAVFVNWTSAFIVTVSFQFIEAAIGDYSFILFGGLLVFFTLFMLFFVPETKNRTVEEITEAFAYQTLFLFNNSKKKEMTVRF</sequence>
<dbReference type="AlphaFoldDB" id="A0A813NH22"/>
<evidence type="ECO:0000256" key="1">
    <source>
        <dbReference type="ARBA" id="ARBA00004651"/>
    </source>
</evidence>
<dbReference type="InterPro" id="IPR005828">
    <property type="entry name" value="MFS_sugar_transport-like"/>
</dbReference>
<dbReference type="PROSITE" id="PS50850">
    <property type="entry name" value="MFS"/>
    <property type="match status" value="1"/>
</dbReference>
<keyword evidence="3" id="KW-1003">Cell membrane</keyword>
<feature type="transmembrane region" description="Helical" evidence="8">
    <location>
        <begin position="345"/>
        <end position="368"/>
    </location>
</feature>
<comment type="subcellular location">
    <subcellularLocation>
        <location evidence="1">Cell membrane</location>
        <topology evidence="1">Multi-pass membrane protein</topology>
    </subcellularLocation>
</comment>
<organism evidence="10 11">
    <name type="scientific">Brachionus calyciflorus</name>
    <dbReference type="NCBI Taxonomy" id="104777"/>
    <lineage>
        <taxon>Eukaryota</taxon>
        <taxon>Metazoa</taxon>
        <taxon>Spiralia</taxon>
        <taxon>Gnathifera</taxon>
        <taxon>Rotifera</taxon>
        <taxon>Eurotatoria</taxon>
        <taxon>Monogononta</taxon>
        <taxon>Pseudotrocha</taxon>
        <taxon>Ploima</taxon>
        <taxon>Brachionidae</taxon>
        <taxon>Brachionus</taxon>
    </lineage>
</organism>
<gene>
    <name evidence="10" type="ORF">OXX778_LOCUS2978</name>
</gene>
<keyword evidence="2 7" id="KW-0813">Transport</keyword>
<name>A0A813NH22_9BILA</name>
<comment type="caution">
    <text evidence="10">The sequence shown here is derived from an EMBL/GenBank/DDBJ whole genome shotgun (WGS) entry which is preliminary data.</text>
</comment>
<feature type="transmembrane region" description="Helical" evidence="8">
    <location>
        <begin position="471"/>
        <end position="492"/>
    </location>
</feature>
<dbReference type="EMBL" id="CAJNOC010000250">
    <property type="protein sequence ID" value="CAF0733335.1"/>
    <property type="molecule type" value="Genomic_DNA"/>
</dbReference>
<evidence type="ECO:0000256" key="7">
    <source>
        <dbReference type="RuleBase" id="RU003346"/>
    </source>
</evidence>
<reference evidence="10" key="1">
    <citation type="submission" date="2021-02" db="EMBL/GenBank/DDBJ databases">
        <authorList>
            <person name="Nowell W R."/>
        </authorList>
    </citation>
    <scope>NUCLEOTIDE SEQUENCE</scope>
    <source>
        <strain evidence="10">Ploen Becks lab</strain>
    </source>
</reference>
<dbReference type="Gene3D" id="1.20.1250.20">
    <property type="entry name" value="MFS general substrate transporter like domains"/>
    <property type="match status" value="1"/>
</dbReference>
<evidence type="ECO:0000256" key="3">
    <source>
        <dbReference type="ARBA" id="ARBA00022475"/>
    </source>
</evidence>
<dbReference type="PANTHER" id="PTHR23503:SF8">
    <property type="entry name" value="FACILITATED GLUCOSE TRANSPORTER PROTEIN 1"/>
    <property type="match status" value="1"/>
</dbReference>
<evidence type="ECO:0000256" key="2">
    <source>
        <dbReference type="ARBA" id="ARBA00022448"/>
    </source>
</evidence>
<evidence type="ECO:0000313" key="10">
    <source>
        <dbReference type="EMBL" id="CAF0733335.1"/>
    </source>
</evidence>
<keyword evidence="11" id="KW-1185">Reference proteome</keyword>
<dbReference type="InterPro" id="IPR005829">
    <property type="entry name" value="Sugar_transporter_CS"/>
</dbReference>
<feature type="domain" description="Major facilitator superfamily (MFS) profile" evidence="9">
    <location>
        <begin position="52"/>
        <end position="496"/>
    </location>
</feature>
<accession>A0A813NH22</accession>
<dbReference type="GO" id="GO:0005886">
    <property type="term" value="C:plasma membrane"/>
    <property type="evidence" value="ECO:0007669"/>
    <property type="project" value="UniProtKB-SubCell"/>
</dbReference>
<evidence type="ECO:0000259" key="9">
    <source>
        <dbReference type="PROSITE" id="PS50850"/>
    </source>
</evidence>
<protein>
    <recommendedName>
        <fullName evidence="9">Major facilitator superfamily (MFS) profile domain-containing protein</fullName>
    </recommendedName>
</protein>
<dbReference type="InterPro" id="IPR020846">
    <property type="entry name" value="MFS_dom"/>
</dbReference>
<comment type="similarity">
    <text evidence="7">Belongs to the major facilitator superfamily. Sugar transporter (TC 2.A.1.1) family.</text>
</comment>
<dbReference type="InterPro" id="IPR003663">
    <property type="entry name" value="Sugar/inositol_transpt"/>
</dbReference>
<feature type="transmembrane region" description="Helical" evidence="8">
    <location>
        <begin position="159"/>
        <end position="181"/>
    </location>
</feature>
<keyword evidence="4 8" id="KW-0812">Transmembrane</keyword>
<dbReference type="PROSITE" id="PS00217">
    <property type="entry name" value="SUGAR_TRANSPORT_2"/>
    <property type="match status" value="1"/>
</dbReference>
<dbReference type="InterPro" id="IPR045263">
    <property type="entry name" value="GLUT"/>
</dbReference>
<dbReference type="NCBIfam" id="TIGR00879">
    <property type="entry name" value="SP"/>
    <property type="match status" value="1"/>
</dbReference>
<proteinExistence type="inferred from homology"/>
<dbReference type="PRINTS" id="PR00171">
    <property type="entry name" value="SUGRTRNSPORT"/>
</dbReference>
<feature type="transmembrane region" description="Helical" evidence="8">
    <location>
        <begin position="223"/>
        <end position="244"/>
    </location>
</feature>
<dbReference type="InterPro" id="IPR036259">
    <property type="entry name" value="MFS_trans_sf"/>
</dbReference>
<evidence type="ECO:0000256" key="5">
    <source>
        <dbReference type="ARBA" id="ARBA00022989"/>
    </source>
</evidence>
<dbReference type="PROSITE" id="PS00216">
    <property type="entry name" value="SUGAR_TRANSPORT_1"/>
    <property type="match status" value="1"/>
</dbReference>
<feature type="transmembrane region" description="Helical" evidence="8">
    <location>
        <begin position="100"/>
        <end position="122"/>
    </location>
</feature>
<feature type="transmembrane region" description="Helical" evidence="8">
    <location>
        <begin position="446"/>
        <end position="465"/>
    </location>
</feature>
<feature type="transmembrane region" description="Helical" evidence="8">
    <location>
        <begin position="310"/>
        <end position="333"/>
    </location>
</feature>
<dbReference type="Proteomes" id="UP000663879">
    <property type="component" value="Unassembled WGS sequence"/>
</dbReference>